<name>A0A815XQI6_9BILA</name>
<evidence type="ECO:0000313" key="2">
    <source>
        <dbReference type="Proteomes" id="UP000663889"/>
    </source>
</evidence>
<dbReference type="EMBL" id="CAJNOU010012184">
    <property type="protein sequence ID" value="CAF1560765.1"/>
    <property type="molecule type" value="Genomic_DNA"/>
</dbReference>
<protein>
    <submittedName>
        <fullName evidence="1">Uncharacterized protein</fullName>
    </submittedName>
</protein>
<evidence type="ECO:0000313" key="1">
    <source>
        <dbReference type="EMBL" id="CAF1560765.1"/>
    </source>
</evidence>
<sequence>MSLSSLNTINPNITHNHDDYDIEVNKEITTNDVIAIKTDEYSFKVGKVNEIKEQKICISFFHNKLDGKSQNVHKEDVLINFGNIGSKKIFELNNKQQKNLIEKIIQSSNVLYNIP</sequence>
<comment type="caution">
    <text evidence="1">The sequence shown here is derived from an EMBL/GenBank/DDBJ whole genome shotgun (WGS) entry which is preliminary data.</text>
</comment>
<dbReference type="AlphaFoldDB" id="A0A815XQI6"/>
<gene>
    <name evidence="1" type="ORF">SEV965_LOCUS39140</name>
</gene>
<proteinExistence type="predicted"/>
<dbReference type="Proteomes" id="UP000663889">
    <property type="component" value="Unassembled WGS sequence"/>
</dbReference>
<accession>A0A815XQI6</accession>
<organism evidence="1 2">
    <name type="scientific">Rotaria sordida</name>
    <dbReference type="NCBI Taxonomy" id="392033"/>
    <lineage>
        <taxon>Eukaryota</taxon>
        <taxon>Metazoa</taxon>
        <taxon>Spiralia</taxon>
        <taxon>Gnathifera</taxon>
        <taxon>Rotifera</taxon>
        <taxon>Eurotatoria</taxon>
        <taxon>Bdelloidea</taxon>
        <taxon>Philodinida</taxon>
        <taxon>Philodinidae</taxon>
        <taxon>Rotaria</taxon>
    </lineage>
</organism>
<reference evidence="1" key="1">
    <citation type="submission" date="2021-02" db="EMBL/GenBank/DDBJ databases">
        <authorList>
            <person name="Nowell W R."/>
        </authorList>
    </citation>
    <scope>NUCLEOTIDE SEQUENCE</scope>
</reference>